<evidence type="ECO:0000313" key="3">
    <source>
        <dbReference type="Proteomes" id="UP000092583"/>
    </source>
</evidence>
<organism evidence="2 3">
    <name type="scientific">Kwoniella mangroviensis CBS 10435</name>
    <dbReference type="NCBI Taxonomy" id="1331196"/>
    <lineage>
        <taxon>Eukaryota</taxon>
        <taxon>Fungi</taxon>
        <taxon>Dikarya</taxon>
        <taxon>Basidiomycota</taxon>
        <taxon>Agaricomycotina</taxon>
        <taxon>Tremellomycetes</taxon>
        <taxon>Tremellales</taxon>
        <taxon>Cryptococcaceae</taxon>
        <taxon>Kwoniella</taxon>
    </lineage>
</organism>
<feature type="compositionally biased region" description="Acidic residues" evidence="1">
    <location>
        <begin position="428"/>
        <end position="445"/>
    </location>
</feature>
<feature type="region of interest" description="Disordered" evidence="1">
    <location>
        <begin position="401"/>
        <end position="449"/>
    </location>
</feature>
<feature type="region of interest" description="Disordered" evidence="1">
    <location>
        <begin position="304"/>
        <end position="364"/>
    </location>
</feature>
<sequence length="550" mass="61757">MPKSNDGSDTNDSVKSLPTFEGLYGRQSITLLRPFSRFSISSLFRSSPAPSNLPATTLLDPLILISFTVPSDPLPALDHITKSLEGLKDFATQLKETIHSQNLDIEHGTVGERIEKLLQAYLAGIYVLSRLLWDNISDCDAQKNEDHKAALKQCIQGFFLLFPQVQTGDDIHKHILGSIFPSTQTRYYQLSPLLQHPRQLISSLQSQPTRPIAHSKLKDPIQSPVRSSFLDHVPESEVLYAISLLDTFLEGMQGVECLPGPMVAKTKRQKEDDKRRPLRVEMEARVMKCDLLMSMTTKRIGEVKSRAMTKIRSDVEQEEEEAEHNEGDDGGQQVKDIKPTFSSEDDSENPHRNTGSSDDTRWEDPSEECLVECLDMAKKLIEGGRAEVLSNHIEAVDWLGQDGISQPDKQEASRRSKSPSRGVTGGSDSEDEDESDLESESEIFEESAFGTTHPCPLRSIFRLHDRYEEQRLAVWLHLPSAKRGKMGRFMRGLEGRVGSSWDNLGLAAMVEYDSETLMSYGLGSDKLDKWVELASMRNAKKIKRKGRKTV</sequence>
<feature type="compositionally biased region" description="Basic and acidic residues" evidence="1">
    <location>
        <begin position="304"/>
        <end position="315"/>
    </location>
</feature>
<dbReference type="STRING" id="1331196.A0A1B9IV94"/>
<evidence type="ECO:0000256" key="1">
    <source>
        <dbReference type="SAM" id="MobiDB-lite"/>
    </source>
</evidence>
<reference evidence="2 3" key="1">
    <citation type="submission" date="2013-07" db="EMBL/GenBank/DDBJ databases">
        <title>The Genome Sequence of Kwoniella mangroviensis CBS10435.</title>
        <authorList>
            <consortium name="The Broad Institute Genome Sequencing Platform"/>
            <person name="Cuomo C."/>
            <person name="Litvintseva A."/>
            <person name="Chen Y."/>
            <person name="Heitman J."/>
            <person name="Sun S."/>
            <person name="Springer D."/>
            <person name="Dromer F."/>
            <person name="Young S.K."/>
            <person name="Zeng Q."/>
            <person name="Gargeya S."/>
            <person name="Fitzgerald M."/>
            <person name="Abouelleil A."/>
            <person name="Alvarado L."/>
            <person name="Berlin A.M."/>
            <person name="Chapman S.B."/>
            <person name="Dewar J."/>
            <person name="Goldberg J."/>
            <person name="Griggs A."/>
            <person name="Gujja S."/>
            <person name="Hansen M."/>
            <person name="Howarth C."/>
            <person name="Imamovic A."/>
            <person name="Larimer J."/>
            <person name="McCowan C."/>
            <person name="Murphy C."/>
            <person name="Pearson M."/>
            <person name="Priest M."/>
            <person name="Roberts A."/>
            <person name="Saif S."/>
            <person name="Shea T."/>
            <person name="Sykes S."/>
            <person name="Wortman J."/>
            <person name="Nusbaum C."/>
            <person name="Birren B."/>
        </authorList>
    </citation>
    <scope>NUCLEOTIDE SEQUENCE [LARGE SCALE GENOMIC DNA]</scope>
    <source>
        <strain evidence="2 3">CBS 10435</strain>
    </source>
</reference>
<keyword evidence="3" id="KW-1185">Reference proteome</keyword>
<evidence type="ECO:0000313" key="2">
    <source>
        <dbReference type="EMBL" id="OCF59449.1"/>
    </source>
</evidence>
<dbReference type="AlphaFoldDB" id="A0A1B9IV94"/>
<dbReference type="Proteomes" id="UP000092583">
    <property type="component" value="Unassembled WGS sequence"/>
</dbReference>
<feature type="compositionally biased region" description="Acidic residues" evidence="1">
    <location>
        <begin position="316"/>
        <end position="329"/>
    </location>
</feature>
<reference evidence="3" key="2">
    <citation type="submission" date="2013-12" db="EMBL/GenBank/DDBJ databases">
        <title>Evolution of pathogenesis and genome organization in the Tremellales.</title>
        <authorList>
            <person name="Cuomo C."/>
            <person name="Litvintseva A."/>
            <person name="Heitman J."/>
            <person name="Chen Y."/>
            <person name="Sun S."/>
            <person name="Springer D."/>
            <person name="Dromer F."/>
            <person name="Young S."/>
            <person name="Zeng Q."/>
            <person name="Chapman S."/>
            <person name="Gujja S."/>
            <person name="Saif S."/>
            <person name="Birren B."/>
        </authorList>
    </citation>
    <scope>NUCLEOTIDE SEQUENCE [LARGE SCALE GENOMIC DNA]</scope>
    <source>
        <strain evidence="3">CBS 10435</strain>
    </source>
</reference>
<protein>
    <submittedName>
        <fullName evidence="2">Uncharacterized protein</fullName>
    </submittedName>
</protein>
<name>A0A1B9IV94_9TREE</name>
<dbReference type="EMBL" id="KI669460">
    <property type="protein sequence ID" value="OCF59449.1"/>
    <property type="molecule type" value="Genomic_DNA"/>
</dbReference>
<proteinExistence type="predicted"/>
<dbReference type="OrthoDB" id="2575647at2759"/>
<accession>A0A1B9IV94</accession>
<gene>
    <name evidence="2" type="ORF">L486_02114</name>
</gene>